<name>A0A317NXA6_9NOCA</name>
<feature type="region of interest" description="Disordered" evidence="1">
    <location>
        <begin position="27"/>
        <end position="52"/>
    </location>
</feature>
<evidence type="ECO:0000259" key="3">
    <source>
        <dbReference type="Pfam" id="PF03713"/>
    </source>
</evidence>
<feature type="compositionally biased region" description="Low complexity" evidence="1">
    <location>
        <begin position="27"/>
        <end position="50"/>
    </location>
</feature>
<reference evidence="4 5" key="1">
    <citation type="submission" date="2018-05" db="EMBL/GenBank/DDBJ databases">
        <title>Genomic Encyclopedia of Type Strains, Phase IV (KMG-IV): sequencing the most valuable type-strain genomes for metagenomic binning, comparative biology and taxonomic classification.</title>
        <authorList>
            <person name="Goeker M."/>
        </authorList>
    </citation>
    <scope>NUCLEOTIDE SEQUENCE [LARGE SCALE GENOMIC DNA]</scope>
    <source>
        <strain evidence="4 5">DSM 44717</strain>
    </source>
</reference>
<gene>
    <name evidence="4" type="ORF">DFR69_102712</name>
</gene>
<evidence type="ECO:0000313" key="4">
    <source>
        <dbReference type="EMBL" id="PWV79647.1"/>
    </source>
</evidence>
<accession>A0A317NXA6</accession>
<sequence length="207" mass="21722">MFITRTRATIVALAAASSLLLAAGCSDDSSDAPAHHSSTTTSASPTSATAGARTDFNDADVTFLQMMYPHHAQAVEMAKMVPSRTQNEQLIALAAQVEQAQAPEMQQITTLLTSFGKPAPTTGGGHEGHGMPGMMTAEQMSALEAATGAEFDRQWLEMMIEHHEGAVDMANTELTGGVNAESKQLATAIVSAQEAEISTMRGMLGQN</sequence>
<dbReference type="Gene3D" id="1.20.1260.10">
    <property type="match status" value="1"/>
</dbReference>
<feature type="chain" id="PRO_5038436954" evidence="2">
    <location>
        <begin position="23"/>
        <end position="207"/>
    </location>
</feature>
<dbReference type="InterPro" id="IPR005183">
    <property type="entry name" value="DUF305_CopM-like"/>
</dbReference>
<keyword evidence="5" id="KW-1185">Reference proteome</keyword>
<dbReference type="InterPro" id="IPR012347">
    <property type="entry name" value="Ferritin-like"/>
</dbReference>
<dbReference type="PANTHER" id="PTHR36933">
    <property type="entry name" value="SLL0788 PROTEIN"/>
    <property type="match status" value="1"/>
</dbReference>
<comment type="caution">
    <text evidence="4">The sequence shown here is derived from an EMBL/GenBank/DDBJ whole genome shotgun (WGS) entry which is preliminary data.</text>
</comment>
<dbReference type="PANTHER" id="PTHR36933:SF1">
    <property type="entry name" value="SLL0788 PROTEIN"/>
    <property type="match status" value="1"/>
</dbReference>
<evidence type="ECO:0000256" key="2">
    <source>
        <dbReference type="SAM" id="SignalP"/>
    </source>
</evidence>
<dbReference type="EMBL" id="QGTL01000002">
    <property type="protein sequence ID" value="PWV79647.1"/>
    <property type="molecule type" value="Genomic_DNA"/>
</dbReference>
<proteinExistence type="predicted"/>
<dbReference type="PROSITE" id="PS51257">
    <property type="entry name" value="PROKAR_LIPOPROTEIN"/>
    <property type="match status" value="1"/>
</dbReference>
<dbReference type="Proteomes" id="UP000246410">
    <property type="component" value="Unassembled WGS sequence"/>
</dbReference>
<evidence type="ECO:0000313" key="5">
    <source>
        <dbReference type="Proteomes" id="UP000246410"/>
    </source>
</evidence>
<dbReference type="Pfam" id="PF03713">
    <property type="entry name" value="DUF305"/>
    <property type="match status" value="1"/>
</dbReference>
<dbReference type="RefSeq" id="WP_110036736.1">
    <property type="nucleotide sequence ID" value="NZ_QGTL01000002.1"/>
</dbReference>
<organism evidence="4 5">
    <name type="scientific">Nocardia neocaledoniensis</name>
    <dbReference type="NCBI Taxonomy" id="236511"/>
    <lineage>
        <taxon>Bacteria</taxon>
        <taxon>Bacillati</taxon>
        <taxon>Actinomycetota</taxon>
        <taxon>Actinomycetes</taxon>
        <taxon>Mycobacteriales</taxon>
        <taxon>Nocardiaceae</taxon>
        <taxon>Nocardia</taxon>
    </lineage>
</organism>
<dbReference type="AlphaFoldDB" id="A0A317NXA6"/>
<protein>
    <submittedName>
        <fullName evidence="4">Uncharacterized protein (DUF305 family)</fullName>
    </submittedName>
</protein>
<evidence type="ECO:0000256" key="1">
    <source>
        <dbReference type="SAM" id="MobiDB-lite"/>
    </source>
</evidence>
<feature type="domain" description="DUF305" evidence="3">
    <location>
        <begin position="60"/>
        <end position="204"/>
    </location>
</feature>
<feature type="signal peptide" evidence="2">
    <location>
        <begin position="1"/>
        <end position="22"/>
    </location>
</feature>
<keyword evidence="2" id="KW-0732">Signal</keyword>